<comment type="caution">
    <text evidence="1">The sequence shown here is derived from an EMBL/GenBank/DDBJ whole genome shotgun (WGS) entry which is preliminary data.</text>
</comment>
<proteinExistence type="predicted"/>
<evidence type="ECO:0000313" key="1">
    <source>
        <dbReference type="EMBL" id="KAJ7986825.1"/>
    </source>
</evidence>
<gene>
    <name evidence="1" type="ORF">DPEC_G00332410</name>
</gene>
<name>A0ACC2F6B1_DALPE</name>
<reference evidence="1" key="1">
    <citation type="submission" date="2021-05" db="EMBL/GenBank/DDBJ databases">
        <authorList>
            <person name="Pan Q."/>
            <person name="Jouanno E."/>
            <person name="Zahm M."/>
            <person name="Klopp C."/>
            <person name="Cabau C."/>
            <person name="Louis A."/>
            <person name="Berthelot C."/>
            <person name="Parey E."/>
            <person name="Roest Crollius H."/>
            <person name="Montfort J."/>
            <person name="Robinson-Rechavi M."/>
            <person name="Bouchez O."/>
            <person name="Lampietro C."/>
            <person name="Lopez Roques C."/>
            <person name="Donnadieu C."/>
            <person name="Postlethwait J."/>
            <person name="Bobe J."/>
            <person name="Dillon D."/>
            <person name="Chandos A."/>
            <person name="von Hippel F."/>
            <person name="Guiguen Y."/>
        </authorList>
    </citation>
    <scope>NUCLEOTIDE SEQUENCE</scope>
    <source>
        <strain evidence="1">YG-Jan2019</strain>
    </source>
</reference>
<dbReference type="EMBL" id="CM055760">
    <property type="protein sequence ID" value="KAJ7986825.1"/>
    <property type="molecule type" value="Genomic_DNA"/>
</dbReference>
<dbReference type="Proteomes" id="UP001157502">
    <property type="component" value="Chromosome 33"/>
</dbReference>
<accession>A0ACC2F6B1</accession>
<evidence type="ECO:0000313" key="2">
    <source>
        <dbReference type="Proteomes" id="UP001157502"/>
    </source>
</evidence>
<keyword evidence="2" id="KW-1185">Reference proteome</keyword>
<sequence>MGECQCNFETLKIKLVTAPVLAYADFSLPFILEVEASYGGLGAVLSQEQSDKVRPVAYASRGLRPTERNMQNYSFMKLEFLAHKWAMTEKFKDYMLGHKCVVFTDNNPLSHLSSAKLGATEQRWASQLASLDFEIKYRLGRSNGNAVALSRQHPPGVQDLEVVVPGTLP</sequence>
<organism evidence="1 2">
    <name type="scientific">Dallia pectoralis</name>
    <name type="common">Alaska blackfish</name>
    <dbReference type="NCBI Taxonomy" id="75939"/>
    <lineage>
        <taxon>Eukaryota</taxon>
        <taxon>Metazoa</taxon>
        <taxon>Chordata</taxon>
        <taxon>Craniata</taxon>
        <taxon>Vertebrata</taxon>
        <taxon>Euteleostomi</taxon>
        <taxon>Actinopterygii</taxon>
        <taxon>Neopterygii</taxon>
        <taxon>Teleostei</taxon>
        <taxon>Protacanthopterygii</taxon>
        <taxon>Esociformes</taxon>
        <taxon>Umbridae</taxon>
        <taxon>Dallia</taxon>
    </lineage>
</organism>
<protein>
    <submittedName>
        <fullName evidence="1">Uncharacterized protein</fullName>
    </submittedName>
</protein>